<organism evidence="2 3">
    <name type="scientific">Candidatus Enterococcus testudinis</name>
    <dbReference type="NCBI Taxonomy" id="1834191"/>
    <lineage>
        <taxon>Bacteria</taxon>
        <taxon>Bacillati</taxon>
        <taxon>Bacillota</taxon>
        <taxon>Bacilli</taxon>
        <taxon>Lactobacillales</taxon>
        <taxon>Enterococcaceae</taxon>
        <taxon>Enterococcus</taxon>
    </lineage>
</organism>
<evidence type="ECO:0008006" key="4">
    <source>
        <dbReference type="Google" id="ProtNLM"/>
    </source>
</evidence>
<dbReference type="PANTHER" id="PTHR36833:SF1">
    <property type="entry name" value="INTEGRAL MEMBRANE TRANSPORT PROTEIN"/>
    <property type="match status" value="1"/>
</dbReference>
<comment type="caution">
    <text evidence="2">The sequence shown here is derived from an EMBL/GenBank/DDBJ whole genome shotgun (WGS) entry which is preliminary data.</text>
</comment>
<dbReference type="STRING" id="1834191.A5886_002594"/>
<name>A0A242A8Y8_9ENTE</name>
<accession>A0A242A8Y8</accession>
<dbReference type="OrthoDB" id="9788195at2"/>
<reference evidence="2 3" key="1">
    <citation type="submission" date="2017-05" db="EMBL/GenBank/DDBJ databases">
        <title>The Genome Sequence of Enterococcus sp. 8G7_MSG3316.</title>
        <authorList>
            <consortium name="The Broad Institute Genomics Platform"/>
            <consortium name="The Broad Institute Genomic Center for Infectious Diseases"/>
            <person name="Earl A."/>
            <person name="Manson A."/>
            <person name="Schwartman J."/>
            <person name="Gilmore M."/>
            <person name="Abouelleil A."/>
            <person name="Cao P."/>
            <person name="Chapman S."/>
            <person name="Cusick C."/>
            <person name="Shea T."/>
            <person name="Young S."/>
            <person name="Neafsey D."/>
            <person name="Nusbaum C."/>
            <person name="Birren B."/>
        </authorList>
    </citation>
    <scope>NUCLEOTIDE SEQUENCE [LARGE SCALE GENOMIC DNA]</scope>
    <source>
        <strain evidence="2 3">8G7_MSG3316</strain>
    </source>
</reference>
<evidence type="ECO:0000256" key="1">
    <source>
        <dbReference type="SAM" id="Phobius"/>
    </source>
</evidence>
<dbReference type="EMBL" id="NGKU01000001">
    <property type="protein sequence ID" value="OTN77494.1"/>
    <property type="molecule type" value="Genomic_DNA"/>
</dbReference>
<keyword evidence="1" id="KW-1133">Transmembrane helix</keyword>
<dbReference type="PANTHER" id="PTHR36833">
    <property type="entry name" value="SLR0610 PROTEIN-RELATED"/>
    <property type="match status" value="1"/>
</dbReference>
<evidence type="ECO:0000313" key="2">
    <source>
        <dbReference type="EMBL" id="OTN77494.1"/>
    </source>
</evidence>
<dbReference type="AlphaFoldDB" id="A0A242A8Y8"/>
<dbReference type="Pfam" id="PF06182">
    <property type="entry name" value="ABC2_membrane_6"/>
    <property type="match status" value="1"/>
</dbReference>
<dbReference type="InterPro" id="IPR010390">
    <property type="entry name" value="ABC-2_transporter-like"/>
</dbReference>
<keyword evidence="1" id="KW-0472">Membrane</keyword>
<proteinExistence type="predicted"/>
<gene>
    <name evidence="2" type="ORF">A5886_002594</name>
</gene>
<feature type="transmembrane region" description="Helical" evidence="1">
    <location>
        <begin position="197"/>
        <end position="220"/>
    </location>
</feature>
<feature type="transmembrane region" description="Helical" evidence="1">
    <location>
        <begin position="21"/>
        <end position="43"/>
    </location>
</feature>
<evidence type="ECO:0000313" key="3">
    <source>
        <dbReference type="Proteomes" id="UP000195043"/>
    </source>
</evidence>
<feature type="transmembrane region" description="Helical" evidence="1">
    <location>
        <begin position="49"/>
        <end position="71"/>
    </location>
</feature>
<feature type="transmembrane region" description="Helical" evidence="1">
    <location>
        <begin position="226"/>
        <end position="245"/>
    </location>
</feature>
<dbReference type="Proteomes" id="UP000195043">
    <property type="component" value="Unassembled WGS sequence"/>
</dbReference>
<feature type="transmembrane region" description="Helical" evidence="1">
    <location>
        <begin position="139"/>
        <end position="167"/>
    </location>
</feature>
<keyword evidence="1" id="KW-0812">Transmembrane</keyword>
<protein>
    <recommendedName>
        <fullName evidence="4">ABC transporter permease</fullName>
    </recommendedName>
</protein>
<keyword evidence="3" id="KW-1185">Reference proteome</keyword>
<dbReference type="RefSeq" id="WP_086275515.1">
    <property type="nucleotide sequence ID" value="NZ_NGKU01000001.1"/>
</dbReference>
<sequence length="257" mass="29789">MVYWQYLCIHLKSQMQYKVSFIFMAVGQFLGSLTAFLGIWFMFSRFHQVDGFAFEEVLLCFATVLLSYSIAECFGRGFDLFPQMISNGEFDRALVRPRSLIFQVLASKMEFSRIGRFLQAVLVFIYAIPRSGVDWHVGAIVTLSLMIICGSIFFSLLFLVYAAITFFTIQGLEFMNIFTDGAREFGRYPFSIYGKQVLRLLTFVIPMAWFQYYPFLYLIGQLTNPWWSLSPLVCLVFALPAIWFWRFGLKNYVSTGS</sequence>